<evidence type="ECO:0000313" key="6">
    <source>
        <dbReference type="EMBL" id="AEH51033.1"/>
    </source>
</evidence>
<dbReference type="InterPro" id="IPR017853">
    <property type="entry name" value="GH"/>
</dbReference>
<evidence type="ECO:0000313" key="7">
    <source>
        <dbReference type="Proteomes" id="UP000006804"/>
    </source>
</evidence>
<dbReference type="PATRIC" id="fig|688269.3.peg.972"/>
<dbReference type="GO" id="GO:0004565">
    <property type="term" value="F:beta-galactosidase activity"/>
    <property type="evidence" value="ECO:0007669"/>
    <property type="project" value="InterPro"/>
</dbReference>
<proteinExistence type="inferred from homology"/>
<evidence type="ECO:0000259" key="4">
    <source>
        <dbReference type="Pfam" id="PF00150"/>
    </source>
</evidence>
<protein>
    <recommendedName>
        <fullName evidence="8">Glycoside hydrolase family 5</fullName>
    </recommendedName>
</protein>
<dbReference type="Proteomes" id="UP000006804">
    <property type="component" value="Chromosome"/>
</dbReference>
<dbReference type="Pfam" id="PF00150">
    <property type="entry name" value="Cellulase"/>
    <property type="match status" value="1"/>
</dbReference>
<keyword evidence="2 3" id="KW-0326">Glycosidase</keyword>
<dbReference type="InterPro" id="IPR001547">
    <property type="entry name" value="Glyco_hydro_5"/>
</dbReference>
<dbReference type="InterPro" id="IPR013738">
    <property type="entry name" value="Beta_galactosidase_Trimer"/>
</dbReference>
<evidence type="ECO:0000256" key="3">
    <source>
        <dbReference type="RuleBase" id="RU361153"/>
    </source>
</evidence>
<dbReference type="SMR" id="F7YX66"/>
<dbReference type="AlphaFoldDB" id="F7YX66"/>
<keyword evidence="7" id="KW-1185">Reference proteome</keyword>
<feature type="domain" description="Glycoside hydrolase family 5" evidence="4">
    <location>
        <begin position="24"/>
        <end position="278"/>
    </location>
</feature>
<evidence type="ECO:0000256" key="1">
    <source>
        <dbReference type="ARBA" id="ARBA00022801"/>
    </source>
</evidence>
<dbReference type="STRING" id="688269.Theth_0949"/>
<dbReference type="Pfam" id="PF08532">
    <property type="entry name" value="Glyco_hydro_42M"/>
    <property type="match status" value="1"/>
</dbReference>
<keyword evidence="1 3" id="KW-0378">Hydrolase</keyword>
<dbReference type="OrthoDB" id="9801493at2"/>
<dbReference type="SUPFAM" id="SSF51445">
    <property type="entry name" value="(Trans)glycosidases"/>
    <property type="match status" value="1"/>
</dbReference>
<evidence type="ECO:0000259" key="5">
    <source>
        <dbReference type="Pfam" id="PF08532"/>
    </source>
</evidence>
<name>F7YX66_9THEM</name>
<dbReference type="KEGG" id="tta:Theth_0949"/>
<reference evidence="6 7" key="1">
    <citation type="submission" date="2010-11" db="EMBL/GenBank/DDBJ databases">
        <title>The complete genome of Thermotoga thermarum DSM 5069.</title>
        <authorList>
            <consortium name="US DOE Joint Genome Institute (JGI-PGF)"/>
            <person name="Lucas S."/>
            <person name="Copeland A."/>
            <person name="Lapidus A."/>
            <person name="Bruce D."/>
            <person name="Goodwin L."/>
            <person name="Pitluck S."/>
            <person name="Kyrpides N."/>
            <person name="Mavromatis K."/>
            <person name="Ivanova N."/>
            <person name="Zeytun A."/>
            <person name="Brettin T."/>
            <person name="Detter J.C."/>
            <person name="Tapia R."/>
            <person name="Han C."/>
            <person name="Land M."/>
            <person name="Hauser L."/>
            <person name="Markowitz V."/>
            <person name="Cheng J.-F."/>
            <person name="Hugenholtz P."/>
            <person name="Woyke T."/>
            <person name="Wu D."/>
            <person name="Spring S."/>
            <person name="Schroeder M."/>
            <person name="Brambilla E."/>
            <person name="Klenk H.-P."/>
            <person name="Eisen J.A."/>
        </authorList>
    </citation>
    <scope>NUCLEOTIDE SEQUENCE [LARGE SCALE GENOMIC DNA]</scope>
    <source>
        <strain evidence="6 7">DSM 5069</strain>
    </source>
</reference>
<dbReference type="Gene3D" id="3.20.20.80">
    <property type="entry name" value="Glycosidases"/>
    <property type="match status" value="1"/>
</dbReference>
<organism evidence="6 7">
    <name type="scientific">Pseudothermotoga thermarum DSM 5069</name>
    <dbReference type="NCBI Taxonomy" id="688269"/>
    <lineage>
        <taxon>Bacteria</taxon>
        <taxon>Thermotogati</taxon>
        <taxon>Thermotogota</taxon>
        <taxon>Thermotogae</taxon>
        <taxon>Thermotogales</taxon>
        <taxon>Thermotogaceae</taxon>
        <taxon>Pseudothermotoga</taxon>
    </lineage>
</organism>
<dbReference type="RefSeq" id="WP_013932253.1">
    <property type="nucleotide sequence ID" value="NC_015707.1"/>
</dbReference>
<comment type="similarity">
    <text evidence="3">Belongs to the glycosyl hydrolase 5 (cellulase A) family.</text>
</comment>
<dbReference type="HOGENOM" id="CLU_429428_0_0_0"/>
<accession>F7YX66</accession>
<dbReference type="EMBL" id="CP002351">
    <property type="protein sequence ID" value="AEH51033.1"/>
    <property type="molecule type" value="Genomic_DNA"/>
</dbReference>
<dbReference type="Gene3D" id="3.40.50.880">
    <property type="match status" value="1"/>
</dbReference>
<dbReference type="SUPFAM" id="SSF52317">
    <property type="entry name" value="Class I glutamine amidotransferase-like"/>
    <property type="match status" value="1"/>
</dbReference>
<gene>
    <name evidence="6" type="ORF">Theth_0949</name>
</gene>
<dbReference type="InterPro" id="IPR029062">
    <property type="entry name" value="Class_I_gatase-like"/>
</dbReference>
<evidence type="ECO:0000256" key="2">
    <source>
        <dbReference type="ARBA" id="ARBA00023295"/>
    </source>
</evidence>
<evidence type="ECO:0008006" key="8">
    <source>
        <dbReference type="Google" id="ProtNLM"/>
    </source>
</evidence>
<dbReference type="GO" id="GO:0000272">
    <property type="term" value="P:polysaccharide catabolic process"/>
    <property type="evidence" value="ECO:0007669"/>
    <property type="project" value="InterPro"/>
</dbReference>
<dbReference type="eggNOG" id="COG3934">
    <property type="taxonomic scope" value="Bacteria"/>
</dbReference>
<feature type="domain" description="Beta-galactosidase trimerisation" evidence="5">
    <location>
        <begin position="366"/>
        <end position="519"/>
    </location>
</feature>
<sequence>MDFLLGINYWSRSGAMYMWEDEYFNEEVIENEIIEMKNLGMNICRSFLFLPTFFPKPNKISEKHVERYLKFLNLCEEHGLKTLLTFIVGHMSGENFDPPFRNQRDLYMDEFMLQQQCFFVKSIVEKVRSSPAVYGYILSNEMPLYGGTGEPEKVLNWVKKLVEVIKSVDPTRPVGTGDGCWNVFGGENGFNLREISKIVDYLGPHVYLSETDEYRHSMIPEFVIRYLSQYDLPILYEEFGASSAQALDENIALYYREVLINCLINGAIGALGWCLNDFNYPNMKPYLHHPFELKFGIFKVDGARKPAAEEIVKFKNFVDSLENIQYPNAEACILVPSYYNKQYPFSFDDPKETFKHLLQATVLCAKAGFVVDLVEEENYKRWKSYKLIILPSERKYLATTWENLHKYVQAGGNLYISYYWGKYDFHQGIWSQNLESLIGCKLNLRYGLTSSLPSKVKLEYGGLTWKLNVEKCNEWEKSYAPIVSILETAESIELGQSDLQLVKNKVGSGKVFFINFPLEHILSVNEKINLSDLSHLIYRCIAKQASLNLCYCDNQRVRVRKIKSGRKTLYLIQNIAWDKEQVQTIFDNSSTYHVQIELDPKEYKLLNF</sequence>